<comment type="caution">
    <text evidence="11">The sequence shown here is derived from an EMBL/GenBank/DDBJ whole genome shotgun (WGS) entry which is preliminary data.</text>
</comment>
<keyword evidence="7" id="KW-0326">Glycosidase</keyword>
<dbReference type="Proteomes" id="UP000320333">
    <property type="component" value="Unassembled WGS sequence"/>
</dbReference>
<dbReference type="InterPro" id="IPR013783">
    <property type="entry name" value="Ig-like_fold"/>
</dbReference>
<dbReference type="GO" id="GO:0008810">
    <property type="term" value="F:cellulase activity"/>
    <property type="evidence" value="ECO:0007669"/>
    <property type="project" value="UniProtKB-EC"/>
</dbReference>
<comment type="similarity">
    <text evidence="2">Belongs to the glycosyl hydrolase 9 (cellulase E) family.</text>
</comment>
<dbReference type="EMBL" id="QEAP01000021">
    <property type="protein sequence ID" value="TPX77441.1"/>
    <property type="molecule type" value="Genomic_DNA"/>
</dbReference>
<accession>A0A507FLZ1</accession>
<evidence type="ECO:0000256" key="5">
    <source>
        <dbReference type="ARBA" id="ARBA00023001"/>
    </source>
</evidence>
<comment type="catalytic activity">
    <reaction evidence="1">
        <text>Endohydrolysis of (1-&gt;4)-beta-D-glucosidic linkages in cellulose, lichenin and cereal beta-D-glucans.</text>
        <dbReference type="EC" id="3.2.1.4"/>
    </reaction>
</comment>
<name>A0A507FLZ1_9FUNG</name>
<proteinExistence type="inferred from homology"/>
<sequence>MNTISLRSVKPTVIPLVIVPSTTPYAATTFALWITSPKFDSLGIRPSEAMFCEAPFASAALARRESHRIQLESRSAVLLNHVGFKRSGVKHFLVEAAPSASLTAFELLSALNETVFTGPLTYAGSTAEWSIAPNVWTGDFTTFEGTGIGFRIRIRVGTSESVVGAADNTDKVVTTTTTRYIVSERFDIGDALLAELCVPDLWHYLRSQRVSGKYAKKDAAVLFAAAEDGSRREGVVDLRGGWFDASGDTSKYLSHLSYANFMNPQQTPLVTWSLLESAAFLELNGGSDRRTSFIVPLREEALYGCDFLVRMQDADGYFYQTLFDKWSKDVNQREICEYATQKGFKYTTWQAGYRQGAGLAIASLAKASALPPSFTDTTSEYTSQVYLTAAERGFAHLEAHNTSYLNDGTENIIDHYCALLAATELFAATNKTEYLDAARVRAEKLMACQASNATLSNFWMANGRQPDDPLMRPFFHASDAGLPVIALCRYAETETDAAAIERVKASVQRAMEFEVTISREVNNPFLYPRQYTKAVGGVSKTAFFFPHENESGYWWQGENARLGSLSVAASKALLLLSPPAESTFKQDLEVFKTSAIDWVLGKNPFDMCMLQGRGRRNPEYLPQYPNAPGGICNGITGGFDNENDLCFKPDPHGGDMAQNWRWGEQWIPHGAWFLLAAVLH</sequence>
<keyword evidence="4" id="KW-0378">Hydrolase</keyword>
<reference evidence="11 12" key="1">
    <citation type="journal article" date="2019" name="Sci. Rep.">
        <title>Comparative genomics of chytrid fungi reveal insights into the obligate biotrophic and pathogenic lifestyle of Synchytrium endobioticum.</title>
        <authorList>
            <person name="van de Vossenberg B.T.L.H."/>
            <person name="Warris S."/>
            <person name="Nguyen H.D.T."/>
            <person name="van Gent-Pelzer M.P.E."/>
            <person name="Joly D.L."/>
            <person name="van de Geest H.C."/>
            <person name="Bonants P.J.M."/>
            <person name="Smith D.S."/>
            <person name="Levesque C.A."/>
            <person name="van der Lee T.A.J."/>
        </authorList>
    </citation>
    <scope>NUCLEOTIDE SEQUENCE [LARGE SCALE GENOMIC DNA]</scope>
    <source>
        <strain evidence="11 12">CBS 675.73</strain>
    </source>
</reference>
<dbReference type="InterPro" id="IPR004197">
    <property type="entry name" value="Cellulase_Ig-like"/>
</dbReference>
<evidence type="ECO:0000256" key="1">
    <source>
        <dbReference type="ARBA" id="ARBA00000966"/>
    </source>
</evidence>
<evidence type="ECO:0000256" key="8">
    <source>
        <dbReference type="ARBA" id="ARBA00023326"/>
    </source>
</evidence>
<gene>
    <name evidence="11" type="ORF">CcCBS67573_g01314</name>
</gene>
<evidence type="ECO:0000256" key="7">
    <source>
        <dbReference type="ARBA" id="ARBA00023295"/>
    </source>
</evidence>
<dbReference type="InterPro" id="IPR012341">
    <property type="entry name" value="6hp_glycosidase-like_sf"/>
</dbReference>
<dbReference type="SUPFAM" id="SSF81296">
    <property type="entry name" value="E set domains"/>
    <property type="match status" value="1"/>
</dbReference>
<dbReference type="CDD" id="cd02850">
    <property type="entry name" value="E_set_Cellulase_N"/>
    <property type="match status" value="1"/>
</dbReference>
<dbReference type="Pfam" id="PF02927">
    <property type="entry name" value="CelD_N"/>
    <property type="match status" value="1"/>
</dbReference>
<keyword evidence="6" id="KW-0119">Carbohydrate metabolism</keyword>
<dbReference type="Pfam" id="PF00759">
    <property type="entry name" value="Glyco_hydro_9"/>
    <property type="match status" value="1"/>
</dbReference>
<evidence type="ECO:0000259" key="9">
    <source>
        <dbReference type="Pfam" id="PF00759"/>
    </source>
</evidence>
<dbReference type="Gene3D" id="2.60.40.10">
    <property type="entry name" value="Immunoglobulins"/>
    <property type="match status" value="1"/>
</dbReference>
<feature type="domain" description="Glycoside hydrolase family 9" evidence="9">
    <location>
        <begin position="227"/>
        <end position="619"/>
    </location>
</feature>
<dbReference type="STRING" id="246404.A0A507FLZ1"/>
<dbReference type="InterPro" id="IPR014756">
    <property type="entry name" value="Ig_E-set"/>
</dbReference>
<evidence type="ECO:0000256" key="6">
    <source>
        <dbReference type="ARBA" id="ARBA00023277"/>
    </source>
</evidence>
<dbReference type="InterPro" id="IPR008928">
    <property type="entry name" value="6-hairpin_glycosidase_sf"/>
</dbReference>
<evidence type="ECO:0000256" key="2">
    <source>
        <dbReference type="ARBA" id="ARBA00007072"/>
    </source>
</evidence>
<evidence type="ECO:0000256" key="4">
    <source>
        <dbReference type="ARBA" id="ARBA00022801"/>
    </source>
</evidence>
<organism evidence="11 12">
    <name type="scientific">Chytriomyces confervae</name>
    <dbReference type="NCBI Taxonomy" id="246404"/>
    <lineage>
        <taxon>Eukaryota</taxon>
        <taxon>Fungi</taxon>
        <taxon>Fungi incertae sedis</taxon>
        <taxon>Chytridiomycota</taxon>
        <taxon>Chytridiomycota incertae sedis</taxon>
        <taxon>Chytridiomycetes</taxon>
        <taxon>Chytridiales</taxon>
        <taxon>Chytriomycetaceae</taxon>
        <taxon>Chytriomyces</taxon>
    </lineage>
</organism>
<keyword evidence="12" id="KW-1185">Reference proteome</keyword>
<keyword evidence="5" id="KW-0136">Cellulose degradation</keyword>
<protein>
    <recommendedName>
        <fullName evidence="3">cellulase</fullName>
        <ecNumber evidence="3">3.2.1.4</ecNumber>
    </recommendedName>
</protein>
<dbReference type="GO" id="GO:0030245">
    <property type="term" value="P:cellulose catabolic process"/>
    <property type="evidence" value="ECO:0007669"/>
    <property type="project" value="UniProtKB-KW"/>
</dbReference>
<dbReference type="SUPFAM" id="SSF48208">
    <property type="entry name" value="Six-hairpin glycosidases"/>
    <property type="match status" value="1"/>
</dbReference>
<keyword evidence="8" id="KW-0624">Polysaccharide degradation</keyword>
<feature type="domain" description="Cellulase Ig-like" evidence="10">
    <location>
        <begin position="74"/>
        <end position="155"/>
    </location>
</feature>
<evidence type="ECO:0000313" key="11">
    <source>
        <dbReference type="EMBL" id="TPX77441.1"/>
    </source>
</evidence>
<dbReference type="InterPro" id="IPR001701">
    <property type="entry name" value="Glyco_hydro_9"/>
</dbReference>
<evidence type="ECO:0000313" key="12">
    <source>
        <dbReference type="Proteomes" id="UP000320333"/>
    </source>
</evidence>
<evidence type="ECO:0000259" key="10">
    <source>
        <dbReference type="Pfam" id="PF02927"/>
    </source>
</evidence>
<dbReference type="EC" id="3.2.1.4" evidence="3"/>
<dbReference type="OrthoDB" id="2114481at2759"/>
<evidence type="ECO:0000256" key="3">
    <source>
        <dbReference type="ARBA" id="ARBA00012601"/>
    </source>
</evidence>
<dbReference type="AlphaFoldDB" id="A0A507FLZ1"/>
<dbReference type="PANTHER" id="PTHR22298">
    <property type="entry name" value="ENDO-1,4-BETA-GLUCANASE"/>
    <property type="match status" value="1"/>
</dbReference>
<dbReference type="Gene3D" id="1.50.10.10">
    <property type="match status" value="1"/>
</dbReference>